<comment type="similarity">
    <text evidence="4">Belongs to the protein kinase superfamily.</text>
</comment>
<dbReference type="Gene3D" id="1.10.510.10">
    <property type="entry name" value="Transferase(Phosphotransferase) domain 1"/>
    <property type="match status" value="1"/>
</dbReference>
<reference evidence="6" key="2">
    <citation type="submission" date="2021-01" db="UniProtKB">
        <authorList>
            <consortium name="EnsemblMetazoa"/>
        </authorList>
    </citation>
    <scope>IDENTIFICATION</scope>
</reference>
<dbReference type="InterPro" id="IPR011009">
    <property type="entry name" value="Kinase-like_dom_sf"/>
</dbReference>
<feature type="binding site" evidence="3">
    <location>
        <position position="69"/>
    </location>
    <ligand>
        <name>ATP</name>
        <dbReference type="ChEBI" id="CHEBI:30616"/>
    </ligand>
</feature>
<dbReference type="PANTHER" id="PTHR24345:SF93">
    <property type="entry name" value="SERINE_THREONINE-PROTEIN KINASE PLK1"/>
    <property type="match status" value="1"/>
</dbReference>
<dbReference type="GO" id="GO:0005524">
    <property type="term" value="F:ATP binding"/>
    <property type="evidence" value="ECO:0007669"/>
    <property type="project" value="UniProtKB-UniRule"/>
</dbReference>
<dbReference type="PANTHER" id="PTHR24345">
    <property type="entry name" value="SERINE/THREONINE-PROTEIN KINASE PLK"/>
    <property type="match status" value="1"/>
</dbReference>
<keyword evidence="4" id="KW-0808">Transferase</keyword>
<feature type="domain" description="Protein kinase" evidence="5">
    <location>
        <begin position="40"/>
        <end position="301"/>
    </location>
</feature>
<keyword evidence="2 3" id="KW-0067">ATP-binding</keyword>
<dbReference type="OMA" id="ERWRAYI"/>
<dbReference type="PROSITE" id="PS50011">
    <property type="entry name" value="PROTEIN_KINASE_DOM"/>
    <property type="match status" value="1"/>
</dbReference>
<keyword evidence="1 3" id="KW-0547">Nucleotide-binding</keyword>
<dbReference type="EnsemblMetazoa" id="XM_030972260">
    <property type="protein sequence ID" value="XP_030828120"/>
    <property type="gene ID" value="LOC100889145"/>
</dbReference>
<dbReference type="Gene3D" id="3.30.200.20">
    <property type="entry name" value="Phosphorylase Kinase, domain 1"/>
    <property type="match status" value="1"/>
</dbReference>
<evidence type="ECO:0000256" key="3">
    <source>
        <dbReference type="PROSITE-ProRule" id="PRU10141"/>
    </source>
</evidence>
<dbReference type="GeneID" id="100889145"/>
<dbReference type="GO" id="GO:0005813">
    <property type="term" value="C:centrosome"/>
    <property type="evidence" value="ECO:0000318"/>
    <property type="project" value="GO_Central"/>
</dbReference>
<dbReference type="GO" id="GO:0005737">
    <property type="term" value="C:cytoplasm"/>
    <property type="evidence" value="ECO:0000318"/>
    <property type="project" value="GO_Central"/>
</dbReference>
<keyword evidence="4" id="KW-0418">Kinase</keyword>
<dbReference type="OrthoDB" id="6097776at2759"/>
<dbReference type="CDD" id="cd00180">
    <property type="entry name" value="PKc"/>
    <property type="match status" value="1"/>
</dbReference>
<dbReference type="Pfam" id="PF00069">
    <property type="entry name" value="Pkinase"/>
    <property type="match status" value="1"/>
</dbReference>
<dbReference type="RefSeq" id="XP_030828120.1">
    <property type="nucleotide sequence ID" value="XM_030972260.1"/>
</dbReference>
<dbReference type="GO" id="GO:0000922">
    <property type="term" value="C:spindle pole"/>
    <property type="evidence" value="ECO:0000318"/>
    <property type="project" value="GO_Central"/>
</dbReference>
<dbReference type="GO" id="GO:0004674">
    <property type="term" value="F:protein serine/threonine kinase activity"/>
    <property type="evidence" value="ECO:0000318"/>
    <property type="project" value="GO_Central"/>
</dbReference>
<dbReference type="GO" id="GO:0005634">
    <property type="term" value="C:nucleus"/>
    <property type="evidence" value="ECO:0000318"/>
    <property type="project" value="GO_Central"/>
</dbReference>
<evidence type="ECO:0000256" key="4">
    <source>
        <dbReference type="RuleBase" id="RU000304"/>
    </source>
</evidence>
<sequence length="301" mass="34358">MQVSPVSKIDQAVLATFSKIPVKRLDPTMLQLWRNKATDAAEEILIGKGAFGKVNLMRYLPTNIPVAVKVQEKKNRGISEDEMKNKLVSRSMKEAVMHHVMSDNPSFPGLLGVVEIEDNLGVVLEFIGDKQFVIIHPLCDVLLERRPGLSRLEWIDIAFDIIQGLASLHDKRLLHNDLKKNNILLQRSGERWRAYIIDFGHGSTVTMPLKFPTFSLEEEREYMEGLLYHHLAPEIVRDQQPTSVYSDIYSLGKVLLDIGRVSGDRDLRLVAEMCTRVKPYRRPTMSNVELSVMRTKEKVQQ</sequence>
<evidence type="ECO:0000256" key="2">
    <source>
        <dbReference type="ARBA" id="ARBA00022840"/>
    </source>
</evidence>
<dbReference type="PROSITE" id="PS00108">
    <property type="entry name" value="PROTEIN_KINASE_ST"/>
    <property type="match status" value="1"/>
</dbReference>
<reference evidence="7" key="1">
    <citation type="submission" date="2015-02" db="EMBL/GenBank/DDBJ databases">
        <title>Genome sequencing for Strongylocentrotus purpuratus.</title>
        <authorList>
            <person name="Murali S."/>
            <person name="Liu Y."/>
            <person name="Vee V."/>
            <person name="English A."/>
            <person name="Wang M."/>
            <person name="Skinner E."/>
            <person name="Han Y."/>
            <person name="Muzny D.M."/>
            <person name="Worley K.C."/>
            <person name="Gibbs R.A."/>
        </authorList>
    </citation>
    <scope>NUCLEOTIDE SEQUENCE</scope>
</reference>
<dbReference type="GO" id="GO:0007052">
    <property type="term" value="P:mitotic spindle organization"/>
    <property type="evidence" value="ECO:0000318"/>
    <property type="project" value="GO_Central"/>
</dbReference>
<name>A0A7M7MXP0_STRPU</name>
<evidence type="ECO:0000256" key="1">
    <source>
        <dbReference type="ARBA" id="ARBA00022741"/>
    </source>
</evidence>
<dbReference type="PROSITE" id="PS00107">
    <property type="entry name" value="PROTEIN_KINASE_ATP"/>
    <property type="match status" value="1"/>
</dbReference>
<dbReference type="KEGG" id="spu:100889145"/>
<organism evidence="6 7">
    <name type="scientific">Strongylocentrotus purpuratus</name>
    <name type="common">Purple sea urchin</name>
    <dbReference type="NCBI Taxonomy" id="7668"/>
    <lineage>
        <taxon>Eukaryota</taxon>
        <taxon>Metazoa</taxon>
        <taxon>Echinodermata</taxon>
        <taxon>Eleutherozoa</taxon>
        <taxon>Echinozoa</taxon>
        <taxon>Echinoidea</taxon>
        <taxon>Euechinoidea</taxon>
        <taxon>Echinacea</taxon>
        <taxon>Camarodonta</taxon>
        <taxon>Echinidea</taxon>
        <taxon>Strongylocentrotidae</taxon>
        <taxon>Strongylocentrotus</taxon>
    </lineage>
</organism>
<dbReference type="GO" id="GO:0000776">
    <property type="term" value="C:kinetochore"/>
    <property type="evidence" value="ECO:0000318"/>
    <property type="project" value="GO_Central"/>
</dbReference>
<dbReference type="InterPro" id="IPR008271">
    <property type="entry name" value="Ser/Thr_kinase_AS"/>
</dbReference>
<accession>A0A7M7MXP0</accession>
<dbReference type="InParanoid" id="A0A7M7MXP0"/>
<dbReference type="AlphaFoldDB" id="A0A7M7MXP0"/>
<keyword evidence="4" id="KW-0723">Serine/threonine-protein kinase</keyword>
<evidence type="ECO:0000313" key="7">
    <source>
        <dbReference type="Proteomes" id="UP000007110"/>
    </source>
</evidence>
<dbReference type="InterPro" id="IPR017441">
    <property type="entry name" value="Protein_kinase_ATP_BS"/>
</dbReference>
<keyword evidence="7" id="KW-1185">Reference proteome</keyword>
<dbReference type="Proteomes" id="UP000007110">
    <property type="component" value="Unassembled WGS sequence"/>
</dbReference>
<protein>
    <recommendedName>
        <fullName evidence="5">Protein kinase domain-containing protein</fullName>
    </recommendedName>
</protein>
<dbReference type="InterPro" id="IPR000719">
    <property type="entry name" value="Prot_kinase_dom"/>
</dbReference>
<evidence type="ECO:0000259" key="5">
    <source>
        <dbReference type="PROSITE" id="PS50011"/>
    </source>
</evidence>
<dbReference type="SUPFAM" id="SSF56112">
    <property type="entry name" value="Protein kinase-like (PK-like)"/>
    <property type="match status" value="1"/>
</dbReference>
<dbReference type="SMART" id="SM00220">
    <property type="entry name" value="S_TKc"/>
    <property type="match status" value="1"/>
</dbReference>
<proteinExistence type="inferred from homology"/>
<evidence type="ECO:0000313" key="6">
    <source>
        <dbReference type="EnsemblMetazoa" id="XP_030828120"/>
    </source>
</evidence>